<dbReference type="Gene3D" id="3.40.50.1000">
    <property type="entry name" value="HAD superfamily/HAD-like"/>
    <property type="match status" value="1"/>
</dbReference>
<dbReference type="GO" id="GO:0005524">
    <property type="term" value="F:ATP binding"/>
    <property type="evidence" value="ECO:0007669"/>
    <property type="project" value="UniProtKB-UniRule"/>
</dbReference>
<evidence type="ECO:0000256" key="8">
    <source>
        <dbReference type="RuleBase" id="RU362081"/>
    </source>
</evidence>
<evidence type="ECO:0000313" key="11">
    <source>
        <dbReference type="Proteomes" id="UP000241158"/>
    </source>
</evidence>
<dbReference type="InterPro" id="IPR036163">
    <property type="entry name" value="HMA_dom_sf"/>
</dbReference>
<keyword evidence="5" id="KW-1278">Translocase</keyword>
<dbReference type="InterPro" id="IPR001757">
    <property type="entry name" value="P_typ_ATPase"/>
</dbReference>
<dbReference type="SUPFAM" id="SSF81665">
    <property type="entry name" value="Calcium ATPase, transmembrane domain M"/>
    <property type="match status" value="1"/>
</dbReference>
<feature type="transmembrane region" description="Helical" evidence="8">
    <location>
        <begin position="151"/>
        <end position="168"/>
    </location>
</feature>
<dbReference type="PANTHER" id="PTHR46594:SF4">
    <property type="entry name" value="P-TYPE CATION-TRANSPORTING ATPASE"/>
    <property type="match status" value="1"/>
</dbReference>
<evidence type="ECO:0000256" key="3">
    <source>
        <dbReference type="ARBA" id="ARBA00022692"/>
    </source>
</evidence>
<dbReference type="NCBIfam" id="TIGR01512">
    <property type="entry name" value="ATPase-IB2_Cd"/>
    <property type="match status" value="1"/>
</dbReference>
<dbReference type="GO" id="GO:0030001">
    <property type="term" value="P:metal ion transport"/>
    <property type="evidence" value="ECO:0007669"/>
    <property type="project" value="UniProtKB-ARBA"/>
</dbReference>
<dbReference type="SUPFAM" id="SSF81653">
    <property type="entry name" value="Calcium ATPase, transduction domain A"/>
    <property type="match status" value="1"/>
</dbReference>
<dbReference type="InterPro" id="IPR006121">
    <property type="entry name" value="HMA_dom"/>
</dbReference>
<keyword evidence="6 8" id="KW-1133">Transmembrane helix</keyword>
<dbReference type="SUPFAM" id="SSF55008">
    <property type="entry name" value="HMA, heavy metal-associated domain"/>
    <property type="match status" value="1"/>
</dbReference>
<reference evidence="11" key="1">
    <citation type="submission" date="2017-11" db="EMBL/GenBank/DDBJ databases">
        <authorList>
            <person name="Kuznetsova I."/>
            <person name="Sazanova A."/>
            <person name="Chirak E."/>
            <person name="Safronova V."/>
            <person name="Willems A."/>
        </authorList>
    </citation>
    <scope>NUCLEOTIDE SEQUENCE [LARGE SCALE GENOMIC DNA]</scope>
    <source>
        <strain evidence="11">PEPV15</strain>
    </source>
</reference>
<sequence length="757" mass="81475">MTCCTPASTTISADAFRPSDPFVEEFRLVSRSIGEGILQTEISVPSIHCGGCINKIERGLAKLDGVQNVRVNLSNKRLTIRWSDRGTPPDAIGALKQLGYDGHLFDPTEAAKPDGELPRMLRALAVAAFASMNIMSLSVSVWAGAEGSTRNILHWICASIALPALLYSGRVFYQSAWRALRHGQTNMDVPISIGIAAAFALSLYDTYHGYEHAYFDAATSLVFFLLIGRTLDYVMRERTRTAVKGLAQLSPRGAMTINTDGEYAYLPLKEIRQGTRLLITAGERVPVDCEVERGISDIDFSLVTGESTPRQVESGAALQAGTLNITGSLVVVATAVADDSFLADMIRLMEAAESGKSVYRRLADRASRLYAPAVHLTSLLSFAGWMIFQGDMHQAATVAIAVLIITCPCALGLAVPMVQVMAARRLFESRVMVKDGSALERLNEIDTVVFDKTGTLTLGQMQVTNIDEIDPRALSMAVELASHSRHPSAQAIHLAAPHAAGHSALHFDQVQEFPGLGLEGISQGKVYRLGRASFALRDDGGQIPAETVFSCDGRKLASFIFSDRIRPGAHCLIKKLRKAGIAMEIVSGDSEPAVREIADQLGIPNYTPGILPGGKLERIRMLTRQGRKVLMVGDGLNDAPALVAAHVSMAPATAADVGRNNADFVFLQESLETVFLAYRVSRDAGKLIGQNFIIAIGYNVVALPVAILGHATPFVAAIAMSLSSIVVVANALRLKGEPMQGKTKQPSFKLRLGRLAK</sequence>
<evidence type="ECO:0000259" key="9">
    <source>
        <dbReference type="PROSITE" id="PS50846"/>
    </source>
</evidence>
<dbReference type="Pfam" id="PF00702">
    <property type="entry name" value="Hydrolase"/>
    <property type="match status" value="1"/>
</dbReference>
<keyword evidence="11" id="KW-1185">Reference proteome</keyword>
<dbReference type="NCBIfam" id="TIGR01511">
    <property type="entry name" value="ATPase-IB1_Cu"/>
    <property type="match status" value="1"/>
</dbReference>
<dbReference type="PROSITE" id="PS50846">
    <property type="entry name" value="HMA_2"/>
    <property type="match status" value="1"/>
</dbReference>
<dbReference type="PROSITE" id="PS01047">
    <property type="entry name" value="HMA_1"/>
    <property type="match status" value="1"/>
</dbReference>
<feature type="transmembrane region" description="Helical" evidence="8">
    <location>
        <begin position="123"/>
        <end position="145"/>
    </location>
</feature>
<dbReference type="InterPro" id="IPR018303">
    <property type="entry name" value="ATPase_P-typ_P_site"/>
</dbReference>
<accession>A0A2P7ASD2</accession>
<dbReference type="GO" id="GO:0005886">
    <property type="term" value="C:plasma membrane"/>
    <property type="evidence" value="ECO:0007669"/>
    <property type="project" value="UniProtKB-SubCell"/>
</dbReference>
<evidence type="ECO:0000256" key="5">
    <source>
        <dbReference type="ARBA" id="ARBA00022967"/>
    </source>
</evidence>
<dbReference type="PROSITE" id="PS00154">
    <property type="entry name" value="ATPASE_E1_E2"/>
    <property type="match status" value="1"/>
</dbReference>
<feature type="domain" description="HMA" evidence="9">
    <location>
        <begin position="38"/>
        <end position="103"/>
    </location>
</feature>
<keyword evidence="3 8" id="KW-0812">Transmembrane</keyword>
<dbReference type="InterPro" id="IPR036412">
    <property type="entry name" value="HAD-like_sf"/>
</dbReference>
<dbReference type="GO" id="GO:0015662">
    <property type="term" value="F:P-type ion transporter activity"/>
    <property type="evidence" value="ECO:0007669"/>
    <property type="project" value="UniProtKB-ARBA"/>
</dbReference>
<dbReference type="Pfam" id="PF00403">
    <property type="entry name" value="HMA"/>
    <property type="match status" value="1"/>
</dbReference>
<organism evidence="10 11">
    <name type="scientific">Phyllobacterium endophyticum</name>
    <dbReference type="NCBI Taxonomy" id="1149773"/>
    <lineage>
        <taxon>Bacteria</taxon>
        <taxon>Pseudomonadati</taxon>
        <taxon>Pseudomonadota</taxon>
        <taxon>Alphaproteobacteria</taxon>
        <taxon>Hyphomicrobiales</taxon>
        <taxon>Phyllobacteriaceae</taxon>
        <taxon>Phyllobacterium</taxon>
    </lineage>
</organism>
<dbReference type="GO" id="GO:0019829">
    <property type="term" value="F:ATPase-coupled monoatomic cation transmembrane transporter activity"/>
    <property type="evidence" value="ECO:0007669"/>
    <property type="project" value="InterPro"/>
</dbReference>
<dbReference type="AlphaFoldDB" id="A0A2P7ASD2"/>
<dbReference type="InterPro" id="IPR023214">
    <property type="entry name" value="HAD_sf"/>
</dbReference>
<name>A0A2P7ASD2_9HYPH</name>
<dbReference type="Pfam" id="PF00122">
    <property type="entry name" value="E1-E2_ATPase"/>
    <property type="match status" value="1"/>
</dbReference>
<dbReference type="OrthoDB" id="9807843at2"/>
<protein>
    <submittedName>
        <fullName evidence="10">Nitrogen fixation protein FixI</fullName>
    </submittedName>
</protein>
<dbReference type="InterPro" id="IPR027256">
    <property type="entry name" value="P-typ_ATPase_IB"/>
</dbReference>
<gene>
    <name evidence="10" type="ORF">CU100_17895</name>
</gene>
<evidence type="ECO:0000256" key="2">
    <source>
        <dbReference type="ARBA" id="ARBA00006024"/>
    </source>
</evidence>
<dbReference type="Gene3D" id="2.70.150.10">
    <property type="entry name" value="Calcium-transporting ATPase, cytoplasmic transduction domain A"/>
    <property type="match status" value="1"/>
</dbReference>
<feature type="transmembrane region" description="Helical" evidence="8">
    <location>
        <begin position="189"/>
        <end position="207"/>
    </location>
</feature>
<dbReference type="PRINTS" id="PR00119">
    <property type="entry name" value="CATATPASE"/>
</dbReference>
<dbReference type="PRINTS" id="PR00943">
    <property type="entry name" value="CUATPASE"/>
</dbReference>
<dbReference type="NCBIfam" id="TIGR01525">
    <property type="entry name" value="ATPase-IB_hvy"/>
    <property type="match status" value="1"/>
</dbReference>
<feature type="transmembrane region" description="Helical" evidence="8">
    <location>
        <begin position="369"/>
        <end position="388"/>
    </location>
</feature>
<dbReference type="GO" id="GO:0016887">
    <property type="term" value="F:ATP hydrolysis activity"/>
    <property type="evidence" value="ECO:0007669"/>
    <property type="project" value="InterPro"/>
</dbReference>
<dbReference type="InterPro" id="IPR059000">
    <property type="entry name" value="ATPase_P-type_domA"/>
</dbReference>
<dbReference type="EMBL" id="PGGN01000003">
    <property type="protein sequence ID" value="PSH57129.1"/>
    <property type="molecule type" value="Genomic_DNA"/>
</dbReference>
<comment type="similarity">
    <text evidence="2 8">Belongs to the cation transport ATPase (P-type) (TC 3.A.3) family. Type IB subfamily.</text>
</comment>
<dbReference type="InterPro" id="IPR017969">
    <property type="entry name" value="Heavy-metal-associated_CS"/>
</dbReference>
<dbReference type="InterPro" id="IPR008250">
    <property type="entry name" value="ATPase_P-typ_transduc_dom_A_sf"/>
</dbReference>
<keyword evidence="8" id="KW-0547">Nucleotide-binding</keyword>
<evidence type="ECO:0000256" key="4">
    <source>
        <dbReference type="ARBA" id="ARBA00022723"/>
    </source>
</evidence>
<comment type="caution">
    <text evidence="10">The sequence shown here is derived from an EMBL/GenBank/DDBJ whole genome shotgun (WGS) entry which is preliminary data.</text>
</comment>
<evidence type="ECO:0000256" key="6">
    <source>
        <dbReference type="ARBA" id="ARBA00022989"/>
    </source>
</evidence>
<keyword evidence="4 8" id="KW-0479">Metal-binding</keyword>
<dbReference type="Gene3D" id="3.30.70.100">
    <property type="match status" value="1"/>
</dbReference>
<dbReference type="InterPro" id="IPR023298">
    <property type="entry name" value="ATPase_P-typ_TM_dom_sf"/>
</dbReference>
<proteinExistence type="inferred from homology"/>
<dbReference type="RefSeq" id="WP_106717893.1">
    <property type="nucleotide sequence ID" value="NZ_JACHXT010000003.1"/>
</dbReference>
<dbReference type="GO" id="GO:0046872">
    <property type="term" value="F:metal ion binding"/>
    <property type="evidence" value="ECO:0007669"/>
    <property type="project" value="UniProtKB-KW"/>
</dbReference>
<evidence type="ECO:0000256" key="7">
    <source>
        <dbReference type="ARBA" id="ARBA00023136"/>
    </source>
</evidence>
<dbReference type="PANTHER" id="PTHR46594">
    <property type="entry name" value="P-TYPE CATION-TRANSPORTING ATPASE"/>
    <property type="match status" value="1"/>
</dbReference>
<feature type="transmembrane region" description="Helical" evidence="8">
    <location>
        <begin position="394"/>
        <end position="415"/>
    </location>
</feature>
<feature type="transmembrane region" description="Helical" evidence="8">
    <location>
        <begin position="213"/>
        <end position="231"/>
    </location>
</feature>
<dbReference type="CDD" id="cd00371">
    <property type="entry name" value="HMA"/>
    <property type="match status" value="1"/>
</dbReference>
<feature type="transmembrane region" description="Helical" evidence="8">
    <location>
        <begin position="714"/>
        <end position="732"/>
    </location>
</feature>
<keyword evidence="7 8" id="KW-0472">Membrane</keyword>
<feature type="transmembrane region" description="Helical" evidence="8">
    <location>
        <begin position="687"/>
        <end position="708"/>
    </location>
</feature>
<keyword evidence="8" id="KW-1003">Cell membrane</keyword>
<keyword evidence="8" id="KW-0067">ATP-binding</keyword>
<dbReference type="NCBIfam" id="TIGR01494">
    <property type="entry name" value="ATPase_P-type"/>
    <property type="match status" value="1"/>
</dbReference>
<evidence type="ECO:0000313" key="10">
    <source>
        <dbReference type="EMBL" id="PSH57129.1"/>
    </source>
</evidence>
<comment type="subcellular location">
    <subcellularLocation>
        <location evidence="8">Cell membrane</location>
    </subcellularLocation>
    <subcellularLocation>
        <location evidence="1">Membrane</location>
    </subcellularLocation>
</comment>
<dbReference type="InterPro" id="IPR023299">
    <property type="entry name" value="ATPase_P-typ_cyto_dom_N"/>
</dbReference>
<dbReference type="Gene3D" id="3.40.1110.10">
    <property type="entry name" value="Calcium-transporting ATPase, cytoplasmic domain N"/>
    <property type="match status" value="1"/>
</dbReference>
<dbReference type="Proteomes" id="UP000241158">
    <property type="component" value="Unassembled WGS sequence"/>
</dbReference>
<evidence type="ECO:0000256" key="1">
    <source>
        <dbReference type="ARBA" id="ARBA00004370"/>
    </source>
</evidence>
<dbReference type="SUPFAM" id="SSF56784">
    <property type="entry name" value="HAD-like"/>
    <property type="match status" value="1"/>
</dbReference>
<dbReference type="CDD" id="cd02092">
    <property type="entry name" value="P-type_ATPase_FixI-like"/>
    <property type="match status" value="1"/>
</dbReference>